<keyword evidence="10" id="KW-0406">Ion transport</keyword>
<dbReference type="GO" id="GO:0005886">
    <property type="term" value="C:plasma membrane"/>
    <property type="evidence" value="ECO:0007669"/>
    <property type="project" value="UniProtKB-SubCell"/>
</dbReference>
<dbReference type="GO" id="GO:0052851">
    <property type="term" value="F:ferric-chelate reductase (NADPH) activity"/>
    <property type="evidence" value="ECO:0007669"/>
    <property type="project" value="UniProtKB-EC"/>
</dbReference>
<dbReference type="InterPro" id="IPR051410">
    <property type="entry name" value="Ferric/Cupric_Reductase"/>
</dbReference>
<feature type="region of interest" description="Disordered" evidence="14">
    <location>
        <begin position="333"/>
        <end position="369"/>
    </location>
</feature>
<keyword evidence="6 15" id="KW-0812">Transmembrane</keyword>
<gene>
    <name evidence="17" type="ORF">I312_05325</name>
</gene>
<evidence type="ECO:0000256" key="7">
    <source>
        <dbReference type="ARBA" id="ARBA00022982"/>
    </source>
</evidence>
<dbReference type="SUPFAM" id="SSF63380">
    <property type="entry name" value="Riboflavin synthase domain-like"/>
    <property type="match status" value="1"/>
</dbReference>
<dbReference type="OrthoDB" id="10006946at2759"/>
<dbReference type="Pfam" id="PF08030">
    <property type="entry name" value="NAD_binding_6"/>
    <property type="match status" value="1"/>
</dbReference>
<keyword evidence="7" id="KW-0249">Electron transport</keyword>
<evidence type="ECO:0000256" key="8">
    <source>
        <dbReference type="ARBA" id="ARBA00022989"/>
    </source>
</evidence>
<evidence type="ECO:0000256" key="5">
    <source>
        <dbReference type="ARBA" id="ARBA00022475"/>
    </source>
</evidence>
<feature type="region of interest" description="Disordered" evidence="14">
    <location>
        <begin position="722"/>
        <end position="756"/>
    </location>
</feature>
<dbReference type="PANTHER" id="PTHR32361:SF9">
    <property type="entry name" value="FERRIC REDUCTASE TRANSMEMBRANE COMPONENT 3-RELATED"/>
    <property type="match status" value="1"/>
</dbReference>
<keyword evidence="11 15" id="KW-0472">Membrane</keyword>
<feature type="transmembrane region" description="Helical" evidence="15">
    <location>
        <begin position="186"/>
        <end position="204"/>
    </location>
</feature>
<dbReference type="Pfam" id="PF01794">
    <property type="entry name" value="Ferric_reduct"/>
    <property type="match status" value="1"/>
</dbReference>
<feature type="compositionally biased region" description="Low complexity" evidence="14">
    <location>
        <begin position="669"/>
        <end position="679"/>
    </location>
</feature>
<evidence type="ECO:0000256" key="3">
    <source>
        <dbReference type="ARBA" id="ARBA00012668"/>
    </source>
</evidence>
<dbReference type="GO" id="GO:0015677">
    <property type="term" value="P:copper ion import"/>
    <property type="evidence" value="ECO:0007669"/>
    <property type="project" value="TreeGrafter"/>
</dbReference>
<feature type="transmembrane region" description="Helical" evidence="15">
    <location>
        <begin position="73"/>
        <end position="91"/>
    </location>
</feature>
<dbReference type="GO" id="GO:0006826">
    <property type="term" value="P:iron ion transport"/>
    <property type="evidence" value="ECO:0007669"/>
    <property type="project" value="TreeGrafter"/>
</dbReference>
<keyword evidence="12" id="KW-0325">Glycoprotein</keyword>
<feature type="region of interest" description="Disordered" evidence="14">
    <location>
        <begin position="823"/>
        <end position="891"/>
    </location>
</feature>
<dbReference type="InterPro" id="IPR017938">
    <property type="entry name" value="Riboflavin_synthase-like_b-brl"/>
</dbReference>
<dbReference type="HOGENOM" id="CLU_009442_0_0_1"/>
<accession>A0A0D0VCN1</accession>
<evidence type="ECO:0000256" key="1">
    <source>
        <dbReference type="ARBA" id="ARBA00004651"/>
    </source>
</evidence>
<evidence type="ECO:0000313" key="17">
    <source>
        <dbReference type="EMBL" id="KIR45286.1"/>
    </source>
</evidence>
<feature type="transmembrane region" description="Helical" evidence="15">
    <location>
        <begin position="225"/>
        <end position="247"/>
    </location>
</feature>
<dbReference type="EC" id="1.16.1.9" evidence="3"/>
<comment type="subcellular location">
    <subcellularLocation>
        <location evidence="1">Cell membrane</location>
        <topology evidence="1">Multi-pass membrane protein</topology>
    </subcellularLocation>
</comment>
<evidence type="ECO:0000256" key="13">
    <source>
        <dbReference type="ARBA" id="ARBA00048483"/>
    </source>
</evidence>
<evidence type="ECO:0000259" key="16">
    <source>
        <dbReference type="PROSITE" id="PS51384"/>
    </source>
</evidence>
<dbReference type="EMBL" id="KN847989">
    <property type="protein sequence ID" value="KIR45286.1"/>
    <property type="molecule type" value="Genomic_DNA"/>
</dbReference>
<dbReference type="SFLD" id="SFLDS00052">
    <property type="entry name" value="Ferric_Reductase_Domain"/>
    <property type="match status" value="1"/>
</dbReference>
<dbReference type="CDD" id="cd06186">
    <property type="entry name" value="NOX_Duox_like_FAD_NADP"/>
    <property type="match status" value="1"/>
</dbReference>
<keyword evidence="8 15" id="KW-1133">Transmembrane helix</keyword>
<dbReference type="InterPro" id="IPR013112">
    <property type="entry name" value="FAD-bd_8"/>
</dbReference>
<dbReference type="AlphaFoldDB" id="A0A0D0VCN1"/>
<feature type="region of interest" description="Disordered" evidence="14">
    <location>
        <begin position="649"/>
        <end position="689"/>
    </location>
</feature>
<feature type="transmembrane region" description="Helical" evidence="15">
    <location>
        <begin position="267"/>
        <end position="285"/>
    </location>
</feature>
<dbReference type="PROSITE" id="PS51384">
    <property type="entry name" value="FAD_FR"/>
    <property type="match status" value="1"/>
</dbReference>
<feature type="compositionally biased region" description="Basic and acidic residues" evidence="14">
    <location>
        <begin position="680"/>
        <end position="689"/>
    </location>
</feature>
<keyword evidence="5" id="KW-1003">Cell membrane</keyword>
<evidence type="ECO:0000256" key="4">
    <source>
        <dbReference type="ARBA" id="ARBA00022448"/>
    </source>
</evidence>
<feature type="domain" description="FAD-binding FR-type" evidence="16">
    <location>
        <begin position="405"/>
        <end position="560"/>
    </location>
</feature>
<comment type="similarity">
    <text evidence="2">Belongs to the ferric reductase (FRE) family.</text>
</comment>
<evidence type="ECO:0000256" key="10">
    <source>
        <dbReference type="ARBA" id="ARBA00023065"/>
    </source>
</evidence>
<dbReference type="InterPro" id="IPR013121">
    <property type="entry name" value="Fe_red_NAD-bd_6"/>
</dbReference>
<name>A0A0D0VCN1_CRYGA</name>
<dbReference type="Pfam" id="PF08022">
    <property type="entry name" value="FAD_binding_8"/>
    <property type="match status" value="1"/>
</dbReference>
<reference evidence="17" key="1">
    <citation type="submission" date="2015-01" db="EMBL/GenBank/DDBJ databases">
        <title>The Genome Sequence of Cryptococcus gattii CA1280.</title>
        <authorList>
            <consortium name="The Broad Institute Genomics Platform"/>
            <person name="Cuomo C."/>
            <person name="Litvintseva A."/>
            <person name="Chen Y."/>
            <person name="Heitman J."/>
            <person name="Sun S."/>
            <person name="Springer D."/>
            <person name="Dromer F."/>
            <person name="Young S."/>
            <person name="Zeng Q."/>
            <person name="Gargeya S."/>
            <person name="Abouelleil A."/>
            <person name="Alvarado L."/>
            <person name="Chapman S.B."/>
            <person name="Gainer-Dewar J."/>
            <person name="Goldberg J."/>
            <person name="Griggs A."/>
            <person name="Gujja S."/>
            <person name="Hansen M."/>
            <person name="Howarth C."/>
            <person name="Imamovic A."/>
            <person name="Larimer J."/>
            <person name="Murphy C."/>
            <person name="Naylor J."/>
            <person name="Pearson M."/>
            <person name="Priest M."/>
            <person name="Roberts A."/>
            <person name="Saif S."/>
            <person name="Shea T."/>
            <person name="Sykes S."/>
            <person name="Wortman J."/>
            <person name="Nusbaum C."/>
            <person name="Birren B."/>
        </authorList>
    </citation>
    <scope>NUCLEOTIDE SEQUENCE [LARGE SCALE GENOMIC DNA]</scope>
    <source>
        <strain evidence="17">CA1280</strain>
    </source>
</reference>
<evidence type="ECO:0000256" key="2">
    <source>
        <dbReference type="ARBA" id="ARBA00006278"/>
    </source>
</evidence>
<evidence type="ECO:0000256" key="11">
    <source>
        <dbReference type="ARBA" id="ARBA00023136"/>
    </source>
</evidence>
<feature type="compositionally biased region" description="Basic residues" evidence="14">
    <location>
        <begin position="727"/>
        <end position="742"/>
    </location>
</feature>
<dbReference type="PANTHER" id="PTHR32361">
    <property type="entry name" value="FERRIC/CUPRIC REDUCTASE TRANSMEMBRANE COMPONENT"/>
    <property type="match status" value="1"/>
</dbReference>
<evidence type="ECO:0000256" key="12">
    <source>
        <dbReference type="ARBA" id="ARBA00023180"/>
    </source>
</evidence>
<proteinExistence type="inferred from homology"/>
<evidence type="ECO:0000256" key="9">
    <source>
        <dbReference type="ARBA" id="ARBA00023002"/>
    </source>
</evidence>
<organism evidence="17">
    <name type="scientific">Cryptococcus bacillisporus CA1280</name>
    <dbReference type="NCBI Taxonomy" id="1296109"/>
    <lineage>
        <taxon>Eukaryota</taxon>
        <taxon>Fungi</taxon>
        <taxon>Dikarya</taxon>
        <taxon>Basidiomycota</taxon>
        <taxon>Agaricomycotina</taxon>
        <taxon>Tremellomycetes</taxon>
        <taxon>Tremellales</taxon>
        <taxon>Cryptococcaceae</taxon>
        <taxon>Cryptococcus</taxon>
        <taxon>Cryptococcus gattii species complex</taxon>
    </lineage>
</organism>
<dbReference type="InterPro" id="IPR017927">
    <property type="entry name" value="FAD-bd_FR_type"/>
</dbReference>
<feature type="transmembrane region" description="Helical" evidence="15">
    <location>
        <begin position="131"/>
        <end position="153"/>
    </location>
</feature>
<feature type="compositionally biased region" description="Polar residues" evidence="14">
    <location>
        <begin position="333"/>
        <end position="346"/>
    </location>
</feature>
<keyword evidence="4" id="KW-0813">Transport</keyword>
<evidence type="ECO:0000256" key="14">
    <source>
        <dbReference type="SAM" id="MobiDB-lite"/>
    </source>
</evidence>
<protein>
    <recommendedName>
        <fullName evidence="3">ferric-chelate reductase (NADPH)</fullName>
        <ecNumber evidence="3">1.16.1.9</ecNumber>
    </recommendedName>
</protein>
<dbReference type="InterPro" id="IPR039261">
    <property type="entry name" value="FNR_nucleotide-bd"/>
</dbReference>
<sequence>MTVTGSTSAEVAASSYVPPYKATTSYAQSPEVTGSITSALPVNPTVSSSAISGADYATAYLEAHMMSWPSYRYAYLFWIILAGLAAIYALSHHLRLSAGSLGAGYSKWGMRRKGLGTKDGRRGTILPSNNILLSIAFLIALSIVLCLVGYDYINPSSATLNFASYQKRGFVPYGISKAFWTLGNRFGYMAFAMTPLVVLFALKAPPFAFLSLRPLTHLYYDKLALFHRAAAWLVWSFTTVHTILWTIQLFRDKRDGRAVWFTIWNSYHFIFGCIAYGLMTAVMVLSLKPVRKHGFEFFYIAHVVLVFLTIQLSSSGVVREVSYDQYSYPKQNFKQNGSYSTPQRNPGNAYDDKSLPQPPSMHRSQTGDVSEFGASKSQIGYDEGSLQPLGSYDARYSNIDPTVTSPPYHERVKSVANSIPPNLPIYMPTTIPIGHAQAQLLPSRTVRLTVRVARPFHWAPGQSVLLYLPELSWFQSHPFTILNNDPNEIMLLVKARKGLTRRLFNYVRKRSLAAIGINSVKDRRISLPSMRTSSGENNLYVPPIFLKAWVDGPMGSSERVRWKDHSSVVVVCGGSGVSFGVAICEHVCMSIKNQIGKTRRIRFCWVVREYAEIAWVAGQLRRCQDMVTADQLQIDIFVTKGQRLKDDFAPPQPVFARGGTHSREGSVGSVASEMSVDSSSADRDETVENTLKESYADVIDLTNYEDEEDVNDPAENRLSNKLEQQGKLRRARSRKIAKRKSAAKLPRTPSYPPSRFQSMYSYDNPEESYAPINLGYGYSPASSLYDPFQESRIPTVHSSIAMSPSASQSMLVHSASQSMLSNSTSFSMLPTSPPFNPHHDKRQSIRSVPDSTNTANDPFVAGSSQEHGSSSVGHSTLTDETQGAYPGDPFRDIQTALSRTSRTQSMVLLENSGADPKEDAGLWIDEADYAAMCIMSEMARAGKPKLSAVLEEEIEIALGSLIVATCGPVTLNTVVRNLVSKSISPSRIHRGDKRGHIVVYSEDYEE</sequence>
<comment type="catalytic activity">
    <reaction evidence="13">
        <text>2 a Fe(II)-siderophore + NADP(+) + H(+) = 2 a Fe(III)-siderophore + NADPH</text>
        <dbReference type="Rhea" id="RHEA:28795"/>
        <dbReference type="Rhea" id="RHEA-COMP:11342"/>
        <dbReference type="Rhea" id="RHEA-COMP:11344"/>
        <dbReference type="ChEBI" id="CHEBI:15378"/>
        <dbReference type="ChEBI" id="CHEBI:29033"/>
        <dbReference type="ChEBI" id="CHEBI:29034"/>
        <dbReference type="ChEBI" id="CHEBI:57783"/>
        <dbReference type="ChEBI" id="CHEBI:58349"/>
        <dbReference type="EC" id="1.16.1.9"/>
    </reaction>
</comment>
<dbReference type="InterPro" id="IPR013130">
    <property type="entry name" value="Fe3_Rdtase_TM_dom"/>
</dbReference>
<evidence type="ECO:0000256" key="6">
    <source>
        <dbReference type="ARBA" id="ARBA00022692"/>
    </source>
</evidence>
<feature type="compositionally biased region" description="Polar residues" evidence="14">
    <location>
        <begin position="845"/>
        <end position="881"/>
    </location>
</feature>
<keyword evidence="9" id="KW-0560">Oxidoreductase</keyword>
<evidence type="ECO:0000256" key="15">
    <source>
        <dbReference type="SAM" id="Phobius"/>
    </source>
</evidence>
<dbReference type="GO" id="GO:0006879">
    <property type="term" value="P:intracellular iron ion homeostasis"/>
    <property type="evidence" value="ECO:0007669"/>
    <property type="project" value="TreeGrafter"/>
</dbReference>
<dbReference type="Gene3D" id="3.40.50.80">
    <property type="entry name" value="Nucleotide-binding domain of ferredoxin-NADP reductase (FNR) module"/>
    <property type="match status" value="1"/>
</dbReference>